<dbReference type="GO" id="GO:0000981">
    <property type="term" value="F:DNA-binding transcription factor activity, RNA polymerase II-specific"/>
    <property type="evidence" value="ECO:0000318"/>
    <property type="project" value="GO_Central"/>
</dbReference>
<feature type="domain" description="HTH myb-type" evidence="2">
    <location>
        <begin position="1"/>
        <end position="63"/>
    </location>
</feature>
<reference evidence="3" key="1">
    <citation type="submission" date="2006-10" db="EMBL/GenBank/DDBJ databases">
        <authorList>
            <person name="Amadeo P."/>
            <person name="Zhao Q."/>
            <person name="Wortman J."/>
            <person name="Fraser-Liggett C."/>
            <person name="Carlton J."/>
        </authorList>
    </citation>
    <scope>NUCLEOTIDE SEQUENCE</scope>
    <source>
        <strain evidence="3">G3</strain>
    </source>
</reference>
<evidence type="ECO:0000259" key="2">
    <source>
        <dbReference type="PROSITE" id="PS51294"/>
    </source>
</evidence>
<feature type="domain" description="Myb-like" evidence="1">
    <location>
        <begin position="12"/>
        <end position="59"/>
    </location>
</feature>
<dbReference type="EMBL" id="DS113712">
    <property type="protein sequence ID" value="EAX97517.1"/>
    <property type="molecule type" value="Genomic_DNA"/>
</dbReference>
<dbReference type="InParanoid" id="A2FC60"/>
<organism evidence="3 4">
    <name type="scientific">Trichomonas vaginalis (strain ATCC PRA-98 / G3)</name>
    <dbReference type="NCBI Taxonomy" id="412133"/>
    <lineage>
        <taxon>Eukaryota</taxon>
        <taxon>Metamonada</taxon>
        <taxon>Parabasalia</taxon>
        <taxon>Trichomonadida</taxon>
        <taxon>Trichomonadidae</taxon>
        <taxon>Trichomonas</taxon>
    </lineage>
</organism>
<protein>
    <submittedName>
        <fullName evidence="3">Myb-like DNA-binding domain containing protein</fullName>
    </submittedName>
</protein>
<dbReference type="PANTHER" id="PTHR45614">
    <property type="entry name" value="MYB PROTEIN-RELATED"/>
    <property type="match status" value="1"/>
</dbReference>
<dbReference type="InterPro" id="IPR017930">
    <property type="entry name" value="Myb_dom"/>
</dbReference>
<reference evidence="3" key="2">
    <citation type="journal article" date="2007" name="Science">
        <title>Draft genome sequence of the sexually transmitted pathogen Trichomonas vaginalis.</title>
        <authorList>
            <person name="Carlton J.M."/>
            <person name="Hirt R.P."/>
            <person name="Silva J.C."/>
            <person name="Delcher A.L."/>
            <person name="Schatz M."/>
            <person name="Zhao Q."/>
            <person name="Wortman J.R."/>
            <person name="Bidwell S.L."/>
            <person name="Alsmark U.C.M."/>
            <person name="Besteiro S."/>
            <person name="Sicheritz-Ponten T."/>
            <person name="Noel C.J."/>
            <person name="Dacks J.B."/>
            <person name="Foster P.G."/>
            <person name="Simillion C."/>
            <person name="Van de Peer Y."/>
            <person name="Miranda-Saavedra D."/>
            <person name="Barton G.J."/>
            <person name="Westrop G.D."/>
            <person name="Mueller S."/>
            <person name="Dessi D."/>
            <person name="Fiori P.L."/>
            <person name="Ren Q."/>
            <person name="Paulsen I."/>
            <person name="Zhang H."/>
            <person name="Bastida-Corcuera F.D."/>
            <person name="Simoes-Barbosa A."/>
            <person name="Brown M.T."/>
            <person name="Hayes R.D."/>
            <person name="Mukherjee M."/>
            <person name="Okumura C.Y."/>
            <person name="Schneider R."/>
            <person name="Smith A.J."/>
            <person name="Vanacova S."/>
            <person name="Villalvazo M."/>
            <person name="Haas B.J."/>
            <person name="Pertea M."/>
            <person name="Feldblyum T.V."/>
            <person name="Utterback T.R."/>
            <person name="Shu C.L."/>
            <person name="Osoegawa K."/>
            <person name="de Jong P.J."/>
            <person name="Hrdy I."/>
            <person name="Horvathova L."/>
            <person name="Zubacova Z."/>
            <person name="Dolezal P."/>
            <person name="Malik S.B."/>
            <person name="Logsdon J.M. Jr."/>
            <person name="Henze K."/>
            <person name="Gupta A."/>
            <person name="Wang C.C."/>
            <person name="Dunne R.L."/>
            <person name="Upcroft J.A."/>
            <person name="Upcroft P."/>
            <person name="White O."/>
            <person name="Salzberg S.L."/>
            <person name="Tang P."/>
            <person name="Chiu C.-H."/>
            <person name="Lee Y.-S."/>
            <person name="Embley T.M."/>
            <person name="Coombs G.H."/>
            <person name="Mottram J.C."/>
            <person name="Tachezy J."/>
            <person name="Fraser-Liggett C.M."/>
            <person name="Johnson P.J."/>
        </authorList>
    </citation>
    <scope>NUCLEOTIDE SEQUENCE [LARGE SCALE GENOMIC DNA]</scope>
    <source>
        <strain evidence="3">G3</strain>
    </source>
</reference>
<dbReference type="KEGG" id="tva:4755302"/>
<accession>A2FC60</accession>
<dbReference type="Proteomes" id="UP000001542">
    <property type="component" value="Unassembled WGS sequence"/>
</dbReference>
<dbReference type="GO" id="GO:0006355">
    <property type="term" value="P:regulation of DNA-templated transcription"/>
    <property type="evidence" value="ECO:0000318"/>
    <property type="project" value="GO_Central"/>
</dbReference>
<dbReference type="RefSeq" id="XP_001310447.1">
    <property type="nucleotide sequence ID" value="XM_001310446.1"/>
</dbReference>
<dbReference type="Gene3D" id="1.10.10.60">
    <property type="entry name" value="Homeodomain-like"/>
    <property type="match status" value="2"/>
</dbReference>
<dbReference type="PROSITE" id="PS51294">
    <property type="entry name" value="HTH_MYB"/>
    <property type="match status" value="1"/>
</dbReference>
<dbReference type="VEuPathDB" id="TrichDB:TVAGG3_0646470"/>
<dbReference type="OrthoDB" id="2143914at2759"/>
<dbReference type="InterPro" id="IPR009057">
    <property type="entry name" value="Homeodomain-like_sf"/>
</dbReference>
<dbReference type="InterPro" id="IPR001005">
    <property type="entry name" value="SANT/Myb"/>
</dbReference>
<sequence>MKAKNHNSCHMFTKDDDEMLTKITEEYMKLHKHINWDDISKQMVNKNPRQCKDRWFYYLNDKIDKSPFTPTENYILLWSINQIGMKWTQLTQLFPNRTDITIKSQYRKLMRRNATLENVFTLDTEKYYKQPRKDEDDENIRSLNELDQLFATFETEFISI</sequence>
<name>A2FC60_TRIV3</name>
<proteinExistence type="predicted"/>
<dbReference type="Pfam" id="PF13921">
    <property type="entry name" value="Myb_DNA-bind_6"/>
    <property type="match status" value="1"/>
</dbReference>
<gene>
    <name evidence="3" type="ORF">TVAG_429530</name>
</gene>
<evidence type="ECO:0000313" key="4">
    <source>
        <dbReference type="Proteomes" id="UP000001542"/>
    </source>
</evidence>
<feature type="domain" description="Myb-like" evidence="1">
    <location>
        <begin position="60"/>
        <end position="110"/>
    </location>
</feature>
<dbReference type="GO" id="GO:0005634">
    <property type="term" value="C:nucleus"/>
    <property type="evidence" value="ECO:0000318"/>
    <property type="project" value="GO_Central"/>
</dbReference>
<keyword evidence="3" id="KW-0238">DNA-binding</keyword>
<dbReference type="CDD" id="cd00167">
    <property type="entry name" value="SANT"/>
    <property type="match status" value="1"/>
</dbReference>
<dbReference type="GO" id="GO:0000978">
    <property type="term" value="F:RNA polymerase II cis-regulatory region sequence-specific DNA binding"/>
    <property type="evidence" value="ECO:0000318"/>
    <property type="project" value="GO_Central"/>
</dbReference>
<dbReference type="AlphaFoldDB" id="A2FC60"/>
<dbReference type="SUPFAM" id="SSF46689">
    <property type="entry name" value="Homeodomain-like"/>
    <property type="match status" value="1"/>
</dbReference>
<evidence type="ECO:0000313" key="3">
    <source>
        <dbReference type="EMBL" id="EAX97517.1"/>
    </source>
</evidence>
<dbReference type="PANTHER" id="PTHR45614:SF253">
    <property type="entry name" value="CHROMOSOME UNDETERMINED SCAFFOLD_38, WHOLE GENOME SHOTGUN SEQUENCE"/>
    <property type="match status" value="1"/>
</dbReference>
<dbReference type="InterPro" id="IPR050560">
    <property type="entry name" value="MYB_TF"/>
</dbReference>
<dbReference type="eggNOG" id="KOG0048">
    <property type="taxonomic scope" value="Eukaryota"/>
</dbReference>
<dbReference type="PROSITE" id="PS50090">
    <property type="entry name" value="MYB_LIKE"/>
    <property type="match status" value="2"/>
</dbReference>
<keyword evidence="4" id="KW-1185">Reference proteome</keyword>
<dbReference type="SMR" id="A2FC60"/>
<dbReference type="VEuPathDB" id="TrichDB:TVAG_429530"/>
<dbReference type="SMART" id="SM00717">
    <property type="entry name" value="SANT"/>
    <property type="match status" value="2"/>
</dbReference>
<dbReference type="STRING" id="5722.A2FC60"/>
<evidence type="ECO:0000259" key="1">
    <source>
        <dbReference type="PROSITE" id="PS50090"/>
    </source>
</evidence>